<evidence type="ECO:0000313" key="3">
    <source>
        <dbReference type="EMBL" id="QTC90888.1"/>
    </source>
</evidence>
<reference evidence="3" key="1">
    <citation type="submission" date="2020-09" db="EMBL/GenBank/DDBJ databases">
        <title>Brevundimonas sp. LVF2 isolated from a puddle in Goettingen, Germany.</title>
        <authorList>
            <person name="Friedrich I."/>
            <person name="Klassen A."/>
            <person name="Hannes N."/>
            <person name="Schneider D."/>
            <person name="Hertel R."/>
            <person name="Daniel R."/>
        </authorList>
    </citation>
    <scope>NUCLEOTIDE SEQUENCE</scope>
    <source>
        <strain evidence="3">LVF2</strain>
    </source>
</reference>
<keyword evidence="4" id="KW-1185">Reference proteome</keyword>
<dbReference type="Proteomes" id="UP000663918">
    <property type="component" value="Chromosome"/>
</dbReference>
<accession>A0A975BZF7</accession>
<dbReference type="EMBL" id="CP062222">
    <property type="protein sequence ID" value="QTC90888.1"/>
    <property type="molecule type" value="Genomic_DNA"/>
</dbReference>
<protein>
    <recommendedName>
        <fullName evidence="2">CBU-0592-like domain-containing protein</fullName>
    </recommendedName>
</protein>
<feature type="transmembrane region" description="Helical" evidence="1">
    <location>
        <begin position="32"/>
        <end position="49"/>
    </location>
</feature>
<name>A0A975BZF7_9CAUL</name>
<feature type="transmembrane region" description="Helical" evidence="1">
    <location>
        <begin position="6"/>
        <end position="25"/>
    </location>
</feature>
<evidence type="ECO:0000256" key="1">
    <source>
        <dbReference type="SAM" id="Phobius"/>
    </source>
</evidence>
<dbReference type="AlphaFoldDB" id="A0A975BZF7"/>
<feature type="domain" description="CBU-0592-like" evidence="2">
    <location>
        <begin position="4"/>
        <end position="76"/>
    </location>
</feature>
<keyword evidence="1" id="KW-0812">Transmembrane</keyword>
<feature type="transmembrane region" description="Helical" evidence="1">
    <location>
        <begin position="55"/>
        <end position="77"/>
    </location>
</feature>
<dbReference type="RefSeq" id="WP_207869693.1">
    <property type="nucleotide sequence ID" value="NZ_CP062222.1"/>
</dbReference>
<organism evidence="3 4">
    <name type="scientific">Brevundimonas goettingensis</name>
    <dbReference type="NCBI Taxonomy" id="2774190"/>
    <lineage>
        <taxon>Bacteria</taxon>
        <taxon>Pseudomonadati</taxon>
        <taxon>Pseudomonadota</taxon>
        <taxon>Alphaproteobacteria</taxon>
        <taxon>Caulobacterales</taxon>
        <taxon>Caulobacteraceae</taxon>
        <taxon>Brevundimonas</taxon>
    </lineage>
</organism>
<dbReference type="NCBIfam" id="NF047864">
    <property type="entry name" value="CBU_0592_membra"/>
    <property type="match status" value="1"/>
</dbReference>
<keyword evidence="1" id="KW-1133">Transmembrane helix</keyword>
<keyword evidence="1" id="KW-0472">Membrane</keyword>
<sequence length="82" mass="8570">MTLIDIAGVFGVLLILIAYAGATAGKLDPKQWPALVLNLAGALLILWSLSVDFNLSAALMEGAWALVAVAGLVRLALGKLRR</sequence>
<dbReference type="Pfam" id="PF26604">
    <property type="entry name" value="CBU_0592"/>
    <property type="match status" value="1"/>
</dbReference>
<evidence type="ECO:0000313" key="4">
    <source>
        <dbReference type="Proteomes" id="UP000663918"/>
    </source>
</evidence>
<dbReference type="InterPro" id="IPR058058">
    <property type="entry name" value="CBU_0592-like"/>
</dbReference>
<gene>
    <name evidence="3" type="ORF">IFJ75_16930</name>
</gene>
<dbReference type="KEGG" id="bgoe:IFJ75_16930"/>
<evidence type="ECO:0000259" key="2">
    <source>
        <dbReference type="Pfam" id="PF26604"/>
    </source>
</evidence>
<proteinExistence type="predicted"/>